<comment type="similarity">
    <text evidence="1">Belongs to the YciI family.</text>
</comment>
<evidence type="ECO:0000256" key="1">
    <source>
        <dbReference type="ARBA" id="ARBA00007689"/>
    </source>
</evidence>
<dbReference type="PANTHER" id="PTHR35174:SF3">
    <property type="entry name" value="BLL7171 PROTEIN"/>
    <property type="match status" value="1"/>
</dbReference>
<dbReference type="EMBL" id="CP068047">
    <property type="protein sequence ID" value="QQR37504.1"/>
    <property type="molecule type" value="Genomic_DNA"/>
</dbReference>
<dbReference type="PANTHER" id="PTHR35174">
    <property type="entry name" value="BLL7171 PROTEIN-RELATED"/>
    <property type="match status" value="1"/>
</dbReference>
<feature type="domain" description="YCII-related" evidence="2">
    <location>
        <begin position="1"/>
        <end position="103"/>
    </location>
</feature>
<evidence type="ECO:0000313" key="3">
    <source>
        <dbReference type="EMBL" id="QQR37504.1"/>
    </source>
</evidence>
<evidence type="ECO:0000259" key="2">
    <source>
        <dbReference type="Pfam" id="PF03795"/>
    </source>
</evidence>
<dbReference type="InterPro" id="IPR011008">
    <property type="entry name" value="Dimeric_a/b-barrel"/>
</dbReference>
<dbReference type="InterPro" id="IPR005545">
    <property type="entry name" value="YCII"/>
</dbReference>
<protein>
    <submittedName>
        <fullName evidence="3">YciI family protein</fullName>
    </submittedName>
</protein>
<dbReference type="Pfam" id="PF03795">
    <property type="entry name" value="YCII"/>
    <property type="match status" value="1"/>
</dbReference>
<dbReference type="Gene3D" id="3.30.70.1060">
    <property type="entry name" value="Dimeric alpha+beta barrel"/>
    <property type="match status" value="1"/>
</dbReference>
<dbReference type="RefSeq" id="WP_201661878.1">
    <property type="nucleotide sequence ID" value="NZ_CP068047.1"/>
</dbReference>
<accession>A0ABX7BZW9</accession>
<name>A0ABX7BZW9_9HYPH</name>
<dbReference type="SUPFAM" id="SSF54909">
    <property type="entry name" value="Dimeric alpha+beta barrel"/>
    <property type="match status" value="1"/>
</dbReference>
<gene>
    <name evidence="3" type="ORF">JI749_07820</name>
</gene>
<reference evidence="3 4" key="1">
    <citation type="submission" date="2021-01" db="EMBL/GenBank/DDBJ databases">
        <title>Genome seq and assembly of Devosia sp. G19.</title>
        <authorList>
            <person name="Chhetri G."/>
        </authorList>
    </citation>
    <scope>NUCLEOTIDE SEQUENCE [LARGE SCALE GENOMIC DNA]</scope>
    <source>
        <strain evidence="3 4">G19</strain>
    </source>
</reference>
<proteinExistence type="inferred from homology"/>
<sequence>MKYLCIVYAGTGAASLSEAEGTAIKDACIEGDNALFEAGKLYMASPLEGPANGAHLRQVNGKTVRIDGPYAETKELVAGFMVIEAANLDEAVAIAAPGPLDGLVSMEIRPLRDETHSVTGQDRSAFFTRRS</sequence>
<evidence type="ECO:0000313" key="4">
    <source>
        <dbReference type="Proteomes" id="UP000595460"/>
    </source>
</evidence>
<keyword evidence="4" id="KW-1185">Reference proteome</keyword>
<organism evidence="3 4">
    <name type="scientific">Devosia oryziradicis</name>
    <dbReference type="NCBI Taxonomy" id="2801335"/>
    <lineage>
        <taxon>Bacteria</taxon>
        <taxon>Pseudomonadati</taxon>
        <taxon>Pseudomonadota</taxon>
        <taxon>Alphaproteobacteria</taxon>
        <taxon>Hyphomicrobiales</taxon>
        <taxon>Devosiaceae</taxon>
        <taxon>Devosia</taxon>
    </lineage>
</organism>
<dbReference type="Proteomes" id="UP000595460">
    <property type="component" value="Chromosome"/>
</dbReference>